<evidence type="ECO:0000313" key="2">
    <source>
        <dbReference type="Proteomes" id="UP000326396"/>
    </source>
</evidence>
<dbReference type="PANTHER" id="PTHR36617:SF15">
    <property type="entry name" value="REVERSE TRANSCRIPTASE ZINC-BINDING DOMAIN-CONTAINING PROTEIN"/>
    <property type="match status" value="1"/>
</dbReference>
<accession>A0A5N6M6C6</accession>
<name>A0A5N6M6C6_9ASTR</name>
<sequence length="94" mass="10846">MSGNDRGSEVGDGSSVLFWLDTWVGGMPLEDSFPMLYGLEMKKACWVSERMGFHNHSYVTNWNWISQPGMYEEMVEFEMFNDVLRPIPSSQVQD</sequence>
<evidence type="ECO:0000313" key="1">
    <source>
        <dbReference type="EMBL" id="KAD3336150.1"/>
    </source>
</evidence>
<dbReference type="Proteomes" id="UP000326396">
    <property type="component" value="Linkage Group LG6"/>
</dbReference>
<organism evidence="1 2">
    <name type="scientific">Mikania micrantha</name>
    <name type="common">bitter vine</name>
    <dbReference type="NCBI Taxonomy" id="192012"/>
    <lineage>
        <taxon>Eukaryota</taxon>
        <taxon>Viridiplantae</taxon>
        <taxon>Streptophyta</taxon>
        <taxon>Embryophyta</taxon>
        <taxon>Tracheophyta</taxon>
        <taxon>Spermatophyta</taxon>
        <taxon>Magnoliopsida</taxon>
        <taxon>eudicotyledons</taxon>
        <taxon>Gunneridae</taxon>
        <taxon>Pentapetalae</taxon>
        <taxon>asterids</taxon>
        <taxon>campanulids</taxon>
        <taxon>Asterales</taxon>
        <taxon>Asteraceae</taxon>
        <taxon>Asteroideae</taxon>
        <taxon>Heliantheae alliance</taxon>
        <taxon>Eupatorieae</taxon>
        <taxon>Mikania</taxon>
    </lineage>
</organism>
<gene>
    <name evidence="1" type="ORF">E3N88_31669</name>
</gene>
<keyword evidence="2" id="KW-1185">Reference proteome</keyword>
<proteinExistence type="predicted"/>
<dbReference type="PANTHER" id="PTHR36617">
    <property type="entry name" value="PROTEIN, PUTATIVE-RELATED"/>
    <property type="match status" value="1"/>
</dbReference>
<comment type="caution">
    <text evidence="1">The sequence shown here is derived from an EMBL/GenBank/DDBJ whole genome shotgun (WGS) entry which is preliminary data.</text>
</comment>
<dbReference type="OrthoDB" id="1210636at2759"/>
<reference evidence="1 2" key="1">
    <citation type="submission" date="2019-05" db="EMBL/GenBank/DDBJ databases">
        <title>Mikania micrantha, genome provides insights into the molecular mechanism of rapid growth.</title>
        <authorList>
            <person name="Liu B."/>
        </authorList>
    </citation>
    <scope>NUCLEOTIDE SEQUENCE [LARGE SCALE GENOMIC DNA]</scope>
    <source>
        <strain evidence="1">NLD-2019</strain>
        <tissue evidence="1">Leaf</tissue>
    </source>
</reference>
<dbReference type="AlphaFoldDB" id="A0A5N6M6C6"/>
<evidence type="ECO:0008006" key="3">
    <source>
        <dbReference type="Google" id="ProtNLM"/>
    </source>
</evidence>
<protein>
    <recommendedName>
        <fullName evidence="3">Reverse transcriptase zinc-binding domain-containing protein</fullName>
    </recommendedName>
</protein>
<dbReference type="EMBL" id="SZYD01000016">
    <property type="protein sequence ID" value="KAD3336150.1"/>
    <property type="molecule type" value="Genomic_DNA"/>
</dbReference>